<organism evidence="1 2">
    <name type="scientific">Bacillus coahuilensis p1.1.43</name>
    <dbReference type="NCBI Taxonomy" id="1150625"/>
    <lineage>
        <taxon>Bacteria</taxon>
        <taxon>Bacillati</taxon>
        <taxon>Bacillota</taxon>
        <taxon>Bacilli</taxon>
        <taxon>Bacillales</taxon>
        <taxon>Bacillaceae</taxon>
        <taxon>Bacillus</taxon>
    </lineage>
</organism>
<dbReference type="AlphaFoldDB" id="A0A147KB65"/>
<dbReference type="OrthoDB" id="2872747at2"/>
<proteinExistence type="predicted"/>
<evidence type="ECO:0000313" key="2">
    <source>
        <dbReference type="Proteomes" id="UP000074108"/>
    </source>
</evidence>
<evidence type="ECO:0008006" key="3">
    <source>
        <dbReference type="Google" id="ProtNLM"/>
    </source>
</evidence>
<dbReference type="Proteomes" id="UP000074108">
    <property type="component" value="Unassembled WGS sequence"/>
</dbReference>
<accession>A0A147KB65</accession>
<dbReference type="EMBL" id="LDYG01000016">
    <property type="protein sequence ID" value="KUP08209.1"/>
    <property type="molecule type" value="Genomic_DNA"/>
</dbReference>
<dbReference type="Gene3D" id="3.30.1340.10">
    <property type="entry name" value="HPr-like"/>
    <property type="match status" value="1"/>
</dbReference>
<dbReference type="InterPro" id="IPR035895">
    <property type="entry name" value="HPr-like_sf"/>
</dbReference>
<dbReference type="STRING" id="1150625.Q75_03175"/>
<gene>
    <name evidence="1" type="ORF">Q75_03175</name>
</gene>
<keyword evidence="2" id="KW-1185">Reference proteome</keyword>
<comment type="caution">
    <text evidence="1">The sequence shown here is derived from an EMBL/GenBank/DDBJ whole genome shotgun (WGS) entry which is preliminary data.</text>
</comment>
<protein>
    <recommendedName>
        <fullName evidence="3">HPr domain-containing protein</fullName>
    </recommendedName>
</protein>
<dbReference type="RefSeq" id="WP_059350349.1">
    <property type="nucleotide sequence ID" value="NZ_LDYG01000016.1"/>
</dbReference>
<dbReference type="PATRIC" id="fig|1150625.3.peg.663"/>
<evidence type="ECO:0000313" key="1">
    <source>
        <dbReference type="EMBL" id="KUP08209.1"/>
    </source>
</evidence>
<reference evidence="1 2" key="1">
    <citation type="journal article" date="2016" name="Front. Microbiol.">
        <title>Microevolution Analysis of Bacillus coahuilensis Unveils Differences in Phosphorus Acquisition Strategies and Their Regulation.</title>
        <authorList>
            <person name="Gomez-Lunar Z."/>
            <person name="Hernandez-Gonzalez I."/>
            <person name="Rodriguez-Torres M.D."/>
            <person name="Souza V."/>
            <person name="Olmedo-Alvarez G."/>
        </authorList>
    </citation>
    <scope>NUCLEOTIDE SEQUENCE [LARGE SCALE GENOMIC DNA]</scope>
    <source>
        <strain evidence="2">p1.1.43</strain>
    </source>
</reference>
<sequence length="106" mass="12275">MSEIYSRKVTMNQSLSMQQVLKLYHFAKDYNGYIYFIERHKKIALSSLPKLVSYFLTSKDKHTFKIVIEGTETNEAFDALHTIYSSRSTITAFTTSTLNNSMESRS</sequence>
<name>A0A147KB65_9BACI</name>